<evidence type="ECO:0000313" key="4">
    <source>
        <dbReference type="Proteomes" id="UP001365128"/>
    </source>
</evidence>
<dbReference type="EMBL" id="JBBPDW010000013">
    <property type="protein sequence ID" value="KAK7547103.1"/>
    <property type="molecule type" value="Genomic_DNA"/>
</dbReference>
<evidence type="ECO:0000256" key="1">
    <source>
        <dbReference type="SAM" id="MobiDB-lite"/>
    </source>
</evidence>
<reference evidence="3 4" key="1">
    <citation type="submission" date="2024-04" db="EMBL/GenBank/DDBJ databases">
        <title>Phyllosticta paracitricarpa is synonymous to the EU quarantine fungus P. citricarpa based on phylogenomic analyses.</title>
        <authorList>
            <consortium name="Lawrence Berkeley National Laboratory"/>
            <person name="Van Ingen-Buijs V.A."/>
            <person name="Van Westerhoven A.C."/>
            <person name="Haridas S."/>
            <person name="Skiadas P."/>
            <person name="Martin F."/>
            <person name="Groenewald J.Z."/>
            <person name="Crous P.W."/>
            <person name="Seidl M.F."/>
        </authorList>
    </citation>
    <scope>NUCLEOTIDE SEQUENCE [LARGE SCALE GENOMIC DNA]</scope>
    <source>
        <strain evidence="3 4">CBS 122670</strain>
    </source>
</reference>
<feature type="chain" id="PRO_5046304291" evidence="2">
    <location>
        <begin position="18"/>
        <end position="149"/>
    </location>
</feature>
<accession>A0ABR1MEG5</accession>
<evidence type="ECO:0000313" key="3">
    <source>
        <dbReference type="EMBL" id="KAK7547103.1"/>
    </source>
</evidence>
<keyword evidence="2" id="KW-0732">Signal</keyword>
<proteinExistence type="predicted"/>
<feature type="region of interest" description="Disordered" evidence="1">
    <location>
        <begin position="41"/>
        <end position="149"/>
    </location>
</feature>
<gene>
    <name evidence="3" type="ORF">IWX46DRAFT_626712</name>
</gene>
<sequence>MVKNFSLVAVFAALAAAGPIQHEARQFPGVGLNVDKEGNVDLKPQSGVDVNVDPQRDGSKGANVGVNRQGVQVDRPQRRDPQFPGVGVSVGRGGNVDVRPQDGVDVNVDQQKDGSRGSNVGVNREGVSVGHPQKRALEGIERPAYGGGA</sequence>
<evidence type="ECO:0000256" key="2">
    <source>
        <dbReference type="SAM" id="SignalP"/>
    </source>
</evidence>
<name>A0ABR1MEG5_9PEZI</name>
<feature type="signal peptide" evidence="2">
    <location>
        <begin position="1"/>
        <end position="17"/>
    </location>
</feature>
<comment type="caution">
    <text evidence="3">The sequence shown here is derived from an EMBL/GenBank/DDBJ whole genome shotgun (WGS) entry which is preliminary data.</text>
</comment>
<dbReference type="Proteomes" id="UP001365128">
    <property type="component" value="Unassembled WGS sequence"/>
</dbReference>
<protein>
    <submittedName>
        <fullName evidence="3">Uncharacterized protein</fullName>
    </submittedName>
</protein>
<organism evidence="3 4">
    <name type="scientific">Phyllosticta citricarpa</name>
    <dbReference type="NCBI Taxonomy" id="55181"/>
    <lineage>
        <taxon>Eukaryota</taxon>
        <taxon>Fungi</taxon>
        <taxon>Dikarya</taxon>
        <taxon>Ascomycota</taxon>
        <taxon>Pezizomycotina</taxon>
        <taxon>Dothideomycetes</taxon>
        <taxon>Dothideomycetes incertae sedis</taxon>
        <taxon>Botryosphaeriales</taxon>
        <taxon>Phyllostictaceae</taxon>
        <taxon>Phyllosticta</taxon>
    </lineage>
</organism>
<keyword evidence="4" id="KW-1185">Reference proteome</keyword>